<evidence type="ECO:0000313" key="2">
    <source>
        <dbReference type="EMBL" id="EGO27864.1"/>
    </source>
</evidence>
<reference evidence="2" key="1">
    <citation type="submission" date="2011-04" db="EMBL/GenBank/DDBJ databases">
        <title>Evolution of plant cell wall degrading machinery underlies the functional diversity of forest fungi.</title>
        <authorList>
            <consortium name="US DOE Joint Genome Institute (JGI-PGF)"/>
            <person name="Eastwood D.C."/>
            <person name="Floudas D."/>
            <person name="Binder M."/>
            <person name="Majcherczyk A."/>
            <person name="Schneider P."/>
            <person name="Aerts A."/>
            <person name="Asiegbu F.O."/>
            <person name="Baker S.E."/>
            <person name="Barry K."/>
            <person name="Bendiksby M."/>
            <person name="Blumentritt M."/>
            <person name="Coutinho P.M."/>
            <person name="Cullen D."/>
            <person name="Cullen D."/>
            <person name="Gathman A."/>
            <person name="Goodell B."/>
            <person name="Henrissat B."/>
            <person name="Ihrmark K."/>
            <person name="Kauserud H."/>
            <person name="Kohler A."/>
            <person name="LaButti K."/>
            <person name="Lapidus A."/>
            <person name="Lavin J.L."/>
            <person name="Lee Y.-H."/>
            <person name="Lindquist E."/>
            <person name="Lilly W."/>
            <person name="Lucas S."/>
            <person name="Morin E."/>
            <person name="Murat C."/>
            <person name="Oguiza J.A."/>
            <person name="Park J."/>
            <person name="Pisabarro A.G."/>
            <person name="Riley R."/>
            <person name="Rosling A."/>
            <person name="Salamov A."/>
            <person name="Schmidt O."/>
            <person name="Schmutz J."/>
            <person name="Skrede I."/>
            <person name="Stenlid J."/>
            <person name="Wiebenga A."/>
            <person name="Xie X."/>
            <person name="Kues U."/>
            <person name="Hibbett D.S."/>
            <person name="Hoffmeister D."/>
            <person name="Hogberg N."/>
            <person name="Martin F."/>
            <person name="Grigoriev I.V."/>
            <person name="Watkinson S.C."/>
        </authorList>
    </citation>
    <scope>NUCLEOTIDE SEQUENCE</scope>
    <source>
        <strain evidence="2">S7.9</strain>
    </source>
</reference>
<feature type="domain" description="F-box/LRR-repeat protein 15-like leucin rich repeat" evidence="1">
    <location>
        <begin position="37"/>
        <end position="170"/>
    </location>
</feature>
<dbReference type="Gene3D" id="3.80.10.10">
    <property type="entry name" value="Ribonuclease Inhibitor"/>
    <property type="match status" value="2"/>
</dbReference>
<organism>
    <name type="scientific">Serpula lacrymans var. lacrymans (strain S7.9)</name>
    <name type="common">Dry rot fungus</name>
    <dbReference type="NCBI Taxonomy" id="578457"/>
    <lineage>
        <taxon>Eukaryota</taxon>
        <taxon>Fungi</taxon>
        <taxon>Dikarya</taxon>
        <taxon>Basidiomycota</taxon>
        <taxon>Agaricomycotina</taxon>
        <taxon>Agaricomycetes</taxon>
        <taxon>Agaricomycetidae</taxon>
        <taxon>Boletales</taxon>
        <taxon>Coniophorineae</taxon>
        <taxon>Serpulaceae</taxon>
        <taxon>Serpula</taxon>
    </lineage>
</organism>
<protein>
    <recommendedName>
        <fullName evidence="1">F-box/LRR-repeat protein 15-like leucin rich repeat domain-containing protein</fullName>
    </recommendedName>
</protein>
<dbReference type="GO" id="GO:0031146">
    <property type="term" value="P:SCF-dependent proteasomal ubiquitin-dependent protein catabolic process"/>
    <property type="evidence" value="ECO:0007669"/>
    <property type="project" value="TreeGrafter"/>
</dbReference>
<dbReference type="HOGENOM" id="CLU_010840_0_0_1"/>
<dbReference type="PANTHER" id="PTHR13318">
    <property type="entry name" value="PARTNER OF PAIRED, ISOFORM B-RELATED"/>
    <property type="match status" value="1"/>
</dbReference>
<dbReference type="InterPro" id="IPR032675">
    <property type="entry name" value="LRR_dom_sf"/>
</dbReference>
<accession>F8NMD0</accession>
<dbReference type="InterPro" id="IPR006553">
    <property type="entry name" value="Leu-rich_rpt_Cys-con_subtyp"/>
</dbReference>
<dbReference type="Proteomes" id="UP000008064">
    <property type="component" value="Unassembled WGS sequence"/>
</dbReference>
<name>F8NMD0_SERL9</name>
<dbReference type="InterPro" id="IPR057207">
    <property type="entry name" value="FBXL15_LRR"/>
</dbReference>
<dbReference type="Pfam" id="PF25372">
    <property type="entry name" value="DUF7885"/>
    <property type="match status" value="2"/>
</dbReference>
<dbReference type="EMBL" id="GL945431">
    <property type="protein sequence ID" value="EGO27864.1"/>
    <property type="molecule type" value="Genomic_DNA"/>
</dbReference>
<gene>
    <name evidence="2" type="ORF">SERLADRAFT_447081</name>
</gene>
<evidence type="ECO:0000259" key="1">
    <source>
        <dbReference type="Pfam" id="PF25372"/>
    </source>
</evidence>
<dbReference type="OrthoDB" id="10257471at2759"/>
<proteinExistence type="predicted"/>
<dbReference type="RefSeq" id="XP_007315955.1">
    <property type="nucleotide sequence ID" value="XM_007315893.1"/>
</dbReference>
<dbReference type="SMART" id="SM00367">
    <property type="entry name" value="LRR_CC"/>
    <property type="match status" value="10"/>
</dbReference>
<sequence length="444" mass="49755">MVELHEDLSRIIDRLPADDGECRRVRHLVLQRRSPYVTDDRLAKVLPLCPYLESVVLSGVPDITDRTVVKLASDASNLQGINLSGCKFVTDVGVLELMAKSPPLQWVQLNAVGGLTDPSISAIAKSCSKLVELELCDLPLLTAIAVRDIWSYSRKLRVLRLSRCSLLTDKAFPCSSAWGEAAPDGKPLPHRPVTWLDALPPLFLRHTAENLRVLDLGYCTKITDEAIEGIVLHAPKIQTLVLSGCSKLTDRAVESICKLGKHLDILVLAHAQHVTDTAIVKLARACLKLRSIDLAFCRHLTDMSVFELGTLPNIQRLSLVRVHKLTDNAVYFLAEHTPNLERLHLSYCDRISLDSAHRLMRNLQNLQHLTATGVPSFRRKGVSRFSDTPPRTLDADQQAVFRVFSGENVKALRRFLDKEDQRRREAEVQNIPFVPRSDDKLDLY</sequence>
<feature type="domain" description="F-box/LRR-repeat protein 15-like leucin rich repeat" evidence="1">
    <location>
        <begin position="207"/>
        <end position="361"/>
    </location>
</feature>
<dbReference type="GO" id="GO:0019005">
    <property type="term" value="C:SCF ubiquitin ligase complex"/>
    <property type="evidence" value="ECO:0007669"/>
    <property type="project" value="TreeGrafter"/>
</dbReference>
<dbReference type="KEGG" id="sla:SERLADRAFT_447081"/>
<dbReference type="SUPFAM" id="SSF52047">
    <property type="entry name" value="RNI-like"/>
    <property type="match status" value="1"/>
</dbReference>
<dbReference type="PANTHER" id="PTHR13318:SF95">
    <property type="entry name" value="F-BOX PROTEIN YLR352W"/>
    <property type="match status" value="1"/>
</dbReference>
<dbReference type="AlphaFoldDB" id="F8NMD0"/>
<dbReference type="GeneID" id="18816341"/>